<evidence type="ECO:0000256" key="4">
    <source>
        <dbReference type="ARBA" id="ARBA00022833"/>
    </source>
</evidence>
<evidence type="ECO:0000256" key="1">
    <source>
        <dbReference type="ARBA" id="ARBA00022723"/>
    </source>
</evidence>
<feature type="domain" description="C2H2-type" evidence="10">
    <location>
        <begin position="41"/>
        <end position="68"/>
    </location>
</feature>
<feature type="domain" description="C2H2-type" evidence="10">
    <location>
        <begin position="464"/>
        <end position="491"/>
    </location>
</feature>
<evidence type="ECO:0000313" key="11">
    <source>
        <dbReference type="EnsemblMetazoa" id="AATE003185-PA.1"/>
    </source>
</evidence>
<feature type="domain" description="C2H2-type" evidence="10">
    <location>
        <begin position="13"/>
        <end position="40"/>
    </location>
</feature>
<feature type="domain" description="C2H2-type" evidence="10">
    <location>
        <begin position="521"/>
        <end position="548"/>
    </location>
</feature>
<dbReference type="GO" id="GO:0000981">
    <property type="term" value="F:DNA-binding transcription factor activity, RNA polymerase II-specific"/>
    <property type="evidence" value="ECO:0007669"/>
    <property type="project" value="TreeGrafter"/>
</dbReference>
<protein>
    <recommendedName>
        <fullName evidence="10">C2H2-type domain-containing protein</fullName>
    </recommendedName>
</protein>
<evidence type="ECO:0000256" key="8">
    <source>
        <dbReference type="ARBA" id="ARBA00023242"/>
    </source>
</evidence>
<dbReference type="Gene3D" id="3.30.160.60">
    <property type="entry name" value="Classic Zinc Finger"/>
    <property type="match status" value="10"/>
</dbReference>
<dbReference type="STRING" id="41427.A0A182IPV1"/>
<evidence type="ECO:0000256" key="2">
    <source>
        <dbReference type="ARBA" id="ARBA00022737"/>
    </source>
</evidence>
<dbReference type="PROSITE" id="PS00028">
    <property type="entry name" value="ZINC_FINGER_C2H2_1"/>
    <property type="match status" value="10"/>
</dbReference>
<keyword evidence="4" id="KW-0862">Zinc</keyword>
<evidence type="ECO:0000256" key="6">
    <source>
        <dbReference type="ARBA" id="ARBA00023125"/>
    </source>
</evidence>
<keyword evidence="6" id="KW-0238">DNA-binding</keyword>
<dbReference type="FunFam" id="3.30.160.60:FF:000202">
    <property type="entry name" value="Zinc finger protein 574"/>
    <property type="match status" value="1"/>
</dbReference>
<dbReference type="SMART" id="SM00355">
    <property type="entry name" value="ZnF_C2H2"/>
    <property type="match status" value="13"/>
</dbReference>
<dbReference type="GO" id="GO:0008270">
    <property type="term" value="F:zinc ion binding"/>
    <property type="evidence" value="ECO:0007669"/>
    <property type="project" value="UniProtKB-KW"/>
</dbReference>
<keyword evidence="7" id="KW-0804">Transcription</keyword>
<keyword evidence="8" id="KW-0539">Nucleus</keyword>
<dbReference type="PROSITE" id="PS50157">
    <property type="entry name" value="ZINC_FINGER_C2H2_2"/>
    <property type="match status" value="10"/>
</dbReference>
<keyword evidence="3" id="KW-0863">Zinc-finger</keyword>
<evidence type="ECO:0000256" key="5">
    <source>
        <dbReference type="ARBA" id="ARBA00023015"/>
    </source>
</evidence>
<dbReference type="InterPro" id="IPR036236">
    <property type="entry name" value="Znf_C2H2_sf"/>
</dbReference>
<feature type="domain" description="C2H2-type" evidence="10">
    <location>
        <begin position="373"/>
        <end position="400"/>
    </location>
</feature>
<feature type="domain" description="C2H2-type" evidence="10">
    <location>
        <begin position="430"/>
        <end position="458"/>
    </location>
</feature>
<feature type="domain" description="C2H2-type" evidence="10">
    <location>
        <begin position="69"/>
        <end position="98"/>
    </location>
</feature>
<name>A0A182IPV1_ANOAO</name>
<dbReference type="InterPro" id="IPR050527">
    <property type="entry name" value="Snail/Krueppel_Znf"/>
</dbReference>
<evidence type="ECO:0000259" key="10">
    <source>
        <dbReference type="PROSITE" id="PS50157"/>
    </source>
</evidence>
<keyword evidence="1" id="KW-0479">Metal-binding</keyword>
<evidence type="ECO:0000256" key="7">
    <source>
        <dbReference type="ARBA" id="ARBA00023163"/>
    </source>
</evidence>
<accession>A0A182IPV1</accession>
<dbReference type="GO" id="GO:0032502">
    <property type="term" value="P:developmental process"/>
    <property type="evidence" value="ECO:0007669"/>
    <property type="project" value="UniProtKB-ARBA"/>
</dbReference>
<evidence type="ECO:0000256" key="9">
    <source>
        <dbReference type="ARBA" id="ARBA00037948"/>
    </source>
</evidence>
<dbReference type="FunFam" id="3.30.160.60:FF:002343">
    <property type="entry name" value="Zinc finger protein 33A"/>
    <property type="match status" value="1"/>
</dbReference>
<dbReference type="VEuPathDB" id="VectorBase:AATE003185"/>
<dbReference type="Pfam" id="PF00096">
    <property type="entry name" value="zf-C2H2"/>
    <property type="match status" value="5"/>
</dbReference>
<dbReference type="EnsemblMetazoa" id="AATE003185-RA">
    <property type="protein sequence ID" value="AATE003185-PA.1"/>
    <property type="gene ID" value="AATE003185"/>
</dbReference>
<dbReference type="InterPro" id="IPR013087">
    <property type="entry name" value="Znf_C2H2_type"/>
</dbReference>
<dbReference type="FunFam" id="3.30.160.60:FF:001485">
    <property type="entry name" value="Krueppel-related zinc finger protein"/>
    <property type="match status" value="1"/>
</dbReference>
<feature type="domain" description="C2H2-type" evidence="10">
    <location>
        <begin position="577"/>
        <end position="599"/>
    </location>
</feature>
<feature type="domain" description="C2H2-type" evidence="10">
    <location>
        <begin position="549"/>
        <end position="576"/>
    </location>
</feature>
<keyword evidence="5" id="KW-0805">Transcription regulation</keyword>
<dbReference type="AlphaFoldDB" id="A0A182IPV1"/>
<sequence>HHAESNCGTEKRFKCEICKRSYQTSASLSTHKRSHQMGKTELCGFCGASFLNRGQLKIHERVHTGEKPYKCDASKCDKAFGYRESLITHSTIHSGIKPFFCKCCDARFSCVGNLIKHRKLRPKTCGLPEYNPSSRVTPRPTKKTMPSLTDRKKSRMLVNPFKKRLENGSDTRTVSSELASENQCEELLDITASELDTNHSLHADEVVVSEEYHNSEYESEELVDMVTIHDEEDDKRMLLEYIDPNEGQPMDDIFVQKCNEQTSDSETVSFSDDATSNKGMCQSAVTNGTTDSLEISTSYCEKEKEDEELQAQLEIVRTNSVVSTDMFACKLCPLQYTTAYLMARHLERIHNIQLEKAREKLKFAKETVREKRFRCKYCNLSYVNASRLKSHIGKHGADGRLIHKCPACARYFETEEMARQHALEQHRARLVCDICEKQFKEPESLQQHVRYAHKGLKELRKQRYMCHRCGKYFITRNSMSDHERANCGQSPIHRCETCGKHYASFGSLKVHQTMHQNLLPYECEYCRKRFRVKGQLKVHERSHTGERPFRCEHCPKSFPYRESLLVHQVSHTGVKRFACSGCAQTFTCISNLQAHRRYHRATCGAVPNDTKPLQHQ</sequence>
<keyword evidence="2" id="KW-0677">Repeat</keyword>
<dbReference type="PANTHER" id="PTHR24388:SF104">
    <property type="entry name" value="AT-RICH BINDING PROTEIN-RELATED"/>
    <property type="match status" value="1"/>
</dbReference>
<organism evidence="11">
    <name type="scientific">Anopheles atroparvus</name>
    <name type="common">European mosquito</name>
    <dbReference type="NCBI Taxonomy" id="41427"/>
    <lineage>
        <taxon>Eukaryota</taxon>
        <taxon>Metazoa</taxon>
        <taxon>Ecdysozoa</taxon>
        <taxon>Arthropoda</taxon>
        <taxon>Hexapoda</taxon>
        <taxon>Insecta</taxon>
        <taxon>Pterygota</taxon>
        <taxon>Neoptera</taxon>
        <taxon>Endopterygota</taxon>
        <taxon>Diptera</taxon>
        <taxon>Nematocera</taxon>
        <taxon>Culicoidea</taxon>
        <taxon>Culicidae</taxon>
        <taxon>Anophelinae</taxon>
        <taxon>Anopheles</taxon>
    </lineage>
</organism>
<dbReference type="GO" id="GO:0005634">
    <property type="term" value="C:nucleus"/>
    <property type="evidence" value="ECO:0007669"/>
    <property type="project" value="UniProtKB-SubCell"/>
</dbReference>
<proteinExistence type="inferred from homology"/>
<evidence type="ECO:0000256" key="3">
    <source>
        <dbReference type="ARBA" id="ARBA00022771"/>
    </source>
</evidence>
<feature type="domain" description="C2H2-type" evidence="10">
    <location>
        <begin position="493"/>
        <end position="520"/>
    </location>
</feature>
<dbReference type="PANTHER" id="PTHR24388">
    <property type="entry name" value="ZINC FINGER PROTEIN"/>
    <property type="match status" value="1"/>
</dbReference>
<dbReference type="SUPFAM" id="SSF57667">
    <property type="entry name" value="beta-beta-alpha zinc fingers"/>
    <property type="match status" value="6"/>
</dbReference>
<reference evidence="11" key="1">
    <citation type="submission" date="2022-08" db="UniProtKB">
        <authorList>
            <consortium name="EnsemblMetazoa"/>
        </authorList>
    </citation>
    <scope>IDENTIFICATION</scope>
    <source>
        <strain evidence="11">EBRO</strain>
    </source>
</reference>
<dbReference type="GO" id="GO:0000978">
    <property type="term" value="F:RNA polymerase II cis-regulatory region sequence-specific DNA binding"/>
    <property type="evidence" value="ECO:0007669"/>
    <property type="project" value="TreeGrafter"/>
</dbReference>
<comment type="similarity">
    <text evidence="9">Belongs to the snail C2H2-type zinc-finger protein family.</text>
</comment>